<dbReference type="InterPro" id="IPR000997">
    <property type="entry name" value="Cholinesterase"/>
</dbReference>
<dbReference type="EnsemblMetazoa" id="CapteT157584">
    <property type="protein sequence ID" value="CapteP157584"/>
    <property type="gene ID" value="CapteG157584"/>
</dbReference>
<evidence type="ECO:0000256" key="2">
    <source>
        <dbReference type="ARBA" id="ARBA00022487"/>
    </source>
</evidence>
<dbReference type="AlphaFoldDB" id="R7U0C1"/>
<dbReference type="PRINTS" id="PR00878">
    <property type="entry name" value="CHOLNESTRASE"/>
</dbReference>
<evidence type="ECO:0000313" key="8">
    <source>
        <dbReference type="EMBL" id="ELT99434.1"/>
    </source>
</evidence>
<dbReference type="InterPro" id="IPR019819">
    <property type="entry name" value="Carboxylesterase_B_CS"/>
</dbReference>
<dbReference type="CDD" id="cd00312">
    <property type="entry name" value="Esterase_lipase"/>
    <property type="match status" value="1"/>
</dbReference>
<keyword evidence="10" id="KW-1185">Reference proteome</keyword>
<evidence type="ECO:0000313" key="10">
    <source>
        <dbReference type="Proteomes" id="UP000014760"/>
    </source>
</evidence>
<evidence type="ECO:0000256" key="1">
    <source>
        <dbReference type="ARBA" id="ARBA00005964"/>
    </source>
</evidence>
<evidence type="ECO:0000256" key="4">
    <source>
        <dbReference type="ARBA" id="ARBA00023157"/>
    </source>
</evidence>
<evidence type="ECO:0000259" key="7">
    <source>
        <dbReference type="Pfam" id="PF00135"/>
    </source>
</evidence>
<dbReference type="FunFam" id="3.40.50.1820:FF:000029">
    <property type="entry name" value="Acetylcholinesterase"/>
    <property type="match status" value="1"/>
</dbReference>
<dbReference type="GO" id="GO:0019695">
    <property type="term" value="P:choline metabolic process"/>
    <property type="evidence" value="ECO:0007669"/>
    <property type="project" value="TreeGrafter"/>
</dbReference>
<feature type="active site" description="Charge relay system" evidence="5">
    <location>
        <position position="416"/>
    </location>
</feature>
<dbReference type="PROSITE" id="PS00941">
    <property type="entry name" value="CARBOXYLESTERASE_B_2"/>
    <property type="match status" value="1"/>
</dbReference>
<dbReference type="OrthoDB" id="9000293at2759"/>
<dbReference type="GO" id="GO:0005886">
    <property type="term" value="C:plasma membrane"/>
    <property type="evidence" value="ECO:0007669"/>
    <property type="project" value="TreeGrafter"/>
</dbReference>
<keyword evidence="4" id="KW-1015">Disulfide bond</keyword>
<dbReference type="Pfam" id="PF00135">
    <property type="entry name" value="COesterase"/>
    <property type="match status" value="1"/>
</dbReference>
<dbReference type="Gene3D" id="3.40.50.1820">
    <property type="entry name" value="alpha/beta hydrolase"/>
    <property type="match status" value="1"/>
</dbReference>
<evidence type="ECO:0000313" key="9">
    <source>
        <dbReference type="EnsemblMetazoa" id="CapteP157584"/>
    </source>
</evidence>
<evidence type="ECO:0000256" key="3">
    <source>
        <dbReference type="ARBA" id="ARBA00022801"/>
    </source>
</evidence>
<sequence>MHKGSVRQFLGLAYAEPPVGRLRYRDPVIKNSYNGDEPYDATSYRSSCMQYLDDTFDDFLGSDMWNAKNPLSEDCLYLNVWVPDSPPKDRKPRPIMVWVYGGGFYSGSNELWVYDGKALADHGDVIVAAMNYRVGSFGFLSTGDGRIRGNFGLKDQQTALRWIKNNAAGFGGDPDQITLFGESAGSASVGYHLLSESSADLFQRAIMQSASPDSFWSFMTAEKAESRSAKLFANIGCANDENILDCLQSKPAQEIFDNEWVVENFLNIPWVPSVDGDFLVAPPESLLEQGRFQHKDLLVGANKDEGTYFILYDVPGLSKDGPSPLNDELYKNGVDVVAWDLPAAGRAEVATFYKPPGASNGDANTAALGEIAGDRSFTCPVLDFAAQSAPGARTFVYHFTYRASNEVWPEWMGVIHAAEIQWIFGMSLNTTRGYNNDEIQLSKVMMDYWVNFAKKGNPSDADAEIEWPEFTGREGYYLEIAGASNFRIGSRFKVDECNLWRAIRVTL</sequence>
<name>R7U0C1_CAPTE</name>
<reference evidence="10" key="1">
    <citation type="submission" date="2012-12" db="EMBL/GenBank/DDBJ databases">
        <authorList>
            <person name="Hellsten U."/>
            <person name="Grimwood J."/>
            <person name="Chapman J.A."/>
            <person name="Shapiro H."/>
            <person name="Aerts A."/>
            <person name="Otillar R.P."/>
            <person name="Terry A.Y."/>
            <person name="Boore J.L."/>
            <person name="Simakov O."/>
            <person name="Marletaz F."/>
            <person name="Cho S.-J."/>
            <person name="Edsinger-Gonzales E."/>
            <person name="Havlak P."/>
            <person name="Kuo D.-H."/>
            <person name="Larsson T."/>
            <person name="Lv J."/>
            <person name="Arendt D."/>
            <person name="Savage R."/>
            <person name="Osoegawa K."/>
            <person name="de Jong P."/>
            <person name="Lindberg D.R."/>
            <person name="Seaver E.C."/>
            <person name="Weisblat D.A."/>
            <person name="Putnam N.H."/>
            <person name="Grigoriev I.V."/>
            <person name="Rokhsar D.S."/>
        </authorList>
    </citation>
    <scope>NUCLEOTIDE SEQUENCE</scope>
    <source>
        <strain evidence="10">I ESC-2004</strain>
    </source>
</reference>
<dbReference type="InterPro" id="IPR029058">
    <property type="entry name" value="AB_hydrolase_fold"/>
</dbReference>
<dbReference type="SUPFAM" id="SSF53474">
    <property type="entry name" value="alpha/beta-Hydrolases"/>
    <property type="match status" value="1"/>
</dbReference>
<dbReference type="EMBL" id="KB306825">
    <property type="protein sequence ID" value="ELT99434.1"/>
    <property type="molecule type" value="Genomic_DNA"/>
</dbReference>
<feature type="active site" description="Charge relay system" evidence="5">
    <location>
        <position position="305"/>
    </location>
</feature>
<dbReference type="OMA" id="AKECHLW"/>
<keyword evidence="2" id="KW-0719">Serine esterase</keyword>
<dbReference type="PROSITE" id="PS00122">
    <property type="entry name" value="CARBOXYLESTERASE_B_1"/>
    <property type="match status" value="1"/>
</dbReference>
<dbReference type="GO" id="GO:0003990">
    <property type="term" value="F:acetylcholinesterase activity"/>
    <property type="evidence" value="ECO:0007669"/>
    <property type="project" value="TreeGrafter"/>
</dbReference>
<dbReference type="GO" id="GO:0006581">
    <property type="term" value="P:acetylcholine catabolic process"/>
    <property type="evidence" value="ECO:0007669"/>
    <property type="project" value="TreeGrafter"/>
</dbReference>
<comment type="similarity">
    <text evidence="1 6">Belongs to the type-B carboxylesterase/lipase family.</text>
</comment>
<evidence type="ECO:0000256" key="5">
    <source>
        <dbReference type="PIRSR" id="PIRSR600997-1"/>
    </source>
</evidence>
<dbReference type="EC" id="3.1.1.-" evidence="6"/>
<gene>
    <name evidence="8" type="ORF">CAPTEDRAFT_157584</name>
</gene>
<dbReference type="ESTHER" id="capte-ACHE4">
    <property type="family name" value="ACHE"/>
</dbReference>
<dbReference type="GO" id="GO:0005615">
    <property type="term" value="C:extracellular space"/>
    <property type="evidence" value="ECO:0007669"/>
    <property type="project" value="TreeGrafter"/>
</dbReference>
<dbReference type="Proteomes" id="UP000014760">
    <property type="component" value="Unassembled WGS sequence"/>
</dbReference>
<dbReference type="InterPro" id="IPR019826">
    <property type="entry name" value="Carboxylesterase_B_AS"/>
</dbReference>
<protein>
    <recommendedName>
        <fullName evidence="6">Carboxylic ester hydrolase</fullName>
        <ecNumber evidence="6">3.1.1.-</ecNumber>
    </recommendedName>
</protein>
<accession>R7U0C1</accession>
<feature type="domain" description="Carboxylesterase type B" evidence="7">
    <location>
        <begin position="5"/>
        <end position="500"/>
    </location>
</feature>
<evidence type="ECO:0000256" key="6">
    <source>
        <dbReference type="RuleBase" id="RU361235"/>
    </source>
</evidence>
<keyword evidence="3 6" id="KW-0378">Hydrolase</keyword>
<dbReference type="HOGENOM" id="CLU_006586_13_0_1"/>
<reference evidence="8 10" key="2">
    <citation type="journal article" date="2013" name="Nature">
        <title>Insights into bilaterian evolution from three spiralian genomes.</title>
        <authorList>
            <person name="Simakov O."/>
            <person name="Marletaz F."/>
            <person name="Cho S.J."/>
            <person name="Edsinger-Gonzales E."/>
            <person name="Havlak P."/>
            <person name="Hellsten U."/>
            <person name="Kuo D.H."/>
            <person name="Larsson T."/>
            <person name="Lv J."/>
            <person name="Arendt D."/>
            <person name="Savage R."/>
            <person name="Osoegawa K."/>
            <person name="de Jong P."/>
            <person name="Grimwood J."/>
            <person name="Chapman J.A."/>
            <person name="Shapiro H."/>
            <person name="Aerts A."/>
            <person name="Otillar R.P."/>
            <person name="Terry A.Y."/>
            <person name="Boore J.L."/>
            <person name="Grigoriev I.V."/>
            <person name="Lindberg D.R."/>
            <person name="Seaver E.C."/>
            <person name="Weisblat D.A."/>
            <person name="Putnam N.H."/>
            <person name="Rokhsar D.S."/>
        </authorList>
    </citation>
    <scope>NUCLEOTIDE SEQUENCE</scope>
    <source>
        <strain evidence="8 10">I ESC-2004</strain>
    </source>
</reference>
<reference evidence="9" key="3">
    <citation type="submission" date="2015-06" db="UniProtKB">
        <authorList>
            <consortium name="EnsemblMetazoa"/>
        </authorList>
    </citation>
    <scope>IDENTIFICATION</scope>
</reference>
<dbReference type="InterPro" id="IPR002018">
    <property type="entry name" value="CarbesteraseB"/>
</dbReference>
<feature type="active site" description="Acyl-ester intermediate" evidence="5">
    <location>
        <position position="183"/>
    </location>
</feature>
<organism evidence="8">
    <name type="scientific">Capitella teleta</name>
    <name type="common">Polychaete worm</name>
    <dbReference type="NCBI Taxonomy" id="283909"/>
    <lineage>
        <taxon>Eukaryota</taxon>
        <taxon>Metazoa</taxon>
        <taxon>Spiralia</taxon>
        <taxon>Lophotrochozoa</taxon>
        <taxon>Annelida</taxon>
        <taxon>Polychaeta</taxon>
        <taxon>Sedentaria</taxon>
        <taxon>Scolecida</taxon>
        <taxon>Capitellidae</taxon>
        <taxon>Capitella</taxon>
    </lineage>
</organism>
<dbReference type="EMBL" id="AMQN01010021">
    <property type="status" value="NOT_ANNOTATED_CDS"/>
    <property type="molecule type" value="Genomic_DNA"/>
</dbReference>
<dbReference type="PANTHER" id="PTHR43918">
    <property type="entry name" value="ACETYLCHOLINESTERASE"/>
    <property type="match status" value="1"/>
</dbReference>
<dbReference type="InterPro" id="IPR050654">
    <property type="entry name" value="AChE-related_enzymes"/>
</dbReference>
<proteinExistence type="inferred from homology"/>
<dbReference type="PANTHER" id="PTHR43918:SF4">
    <property type="entry name" value="CARBOXYLIC ESTER HYDROLASE"/>
    <property type="match status" value="1"/>
</dbReference>
<dbReference type="STRING" id="283909.R7U0C1"/>